<evidence type="ECO:0000313" key="2">
    <source>
        <dbReference type="Proteomes" id="UP000249890"/>
    </source>
</evidence>
<organism evidence="1 2">
    <name type="scientific">Paenibacillus donghaensis</name>
    <dbReference type="NCBI Taxonomy" id="414771"/>
    <lineage>
        <taxon>Bacteria</taxon>
        <taxon>Bacillati</taxon>
        <taxon>Bacillota</taxon>
        <taxon>Bacilli</taxon>
        <taxon>Bacillales</taxon>
        <taxon>Paenibacillaceae</taxon>
        <taxon>Paenibacillus</taxon>
    </lineage>
</organism>
<evidence type="ECO:0000313" key="1">
    <source>
        <dbReference type="EMBL" id="ASA23028.1"/>
    </source>
</evidence>
<name>A0A2Z2KTW7_9BACL</name>
<dbReference type="Proteomes" id="UP000249890">
    <property type="component" value="Chromosome"/>
</dbReference>
<dbReference type="OrthoDB" id="122388at2"/>
<proteinExistence type="predicted"/>
<keyword evidence="2" id="KW-1185">Reference proteome</keyword>
<sequence>MLRQNHYSIAAIQRSLALYDSGNHSGAILRLNQPAIDNEIEYVSAGDHWLDTLSTLSISSEKIKQIVMNKHIPTLQLTPNLSPAFPRNYNEGDVKTL</sequence>
<protein>
    <submittedName>
        <fullName evidence="1">Uncharacterized protein</fullName>
    </submittedName>
</protein>
<dbReference type="KEGG" id="pdh:B9T62_20785"/>
<dbReference type="EMBL" id="CP021780">
    <property type="protein sequence ID" value="ASA23028.1"/>
    <property type="molecule type" value="Genomic_DNA"/>
</dbReference>
<accession>A0A2Z2KTW7</accession>
<reference evidence="1 2" key="1">
    <citation type="submission" date="2017-06" db="EMBL/GenBank/DDBJ databases">
        <title>Complete genome sequence of Paenibacillus donghaensis KCTC 13049T isolated from East Sea sediment, South Korea.</title>
        <authorList>
            <person name="Jung B.K."/>
            <person name="Hong S.-J."/>
            <person name="Shin J.-H."/>
        </authorList>
    </citation>
    <scope>NUCLEOTIDE SEQUENCE [LARGE SCALE GENOMIC DNA]</scope>
    <source>
        <strain evidence="1 2">KCTC 13049</strain>
    </source>
</reference>
<dbReference type="AlphaFoldDB" id="A0A2Z2KTW7"/>
<gene>
    <name evidence="1" type="ORF">B9T62_20785</name>
</gene>